<sequence length="223" mass="23602">MSRTRDAILDAALAVAAEHGLDATRMEDVATAAGVTRQLVYYHFRSREQLLGELHARALRALGDRLRAGVDAGRPVEDLPAVMLQAMSENQTLCRLLVTEMWGLLAGPGAAATAAEHVDADVIGPLAHWICQATGAEPGPGTTVLARALFGQVTAVALDPVVRGDDLDPHVLEPTLRRLTRAALTTVPRTTESRTATSRTATSRTAESRTATSRTATSPVLAP</sequence>
<feature type="DNA-binding region" description="H-T-H motif" evidence="2">
    <location>
        <begin position="25"/>
        <end position="44"/>
    </location>
</feature>
<accession>A0A0A0BQB7</accession>
<dbReference type="InterPro" id="IPR050109">
    <property type="entry name" value="HTH-type_TetR-like_transc_reg"/>
</dbReference>
<organism evidence="5 6">
    <name type="scientific">Cellulomonas bogoriensis 69B4 = DSM 16987</name>
    <dbReference type="NCBI Taxonomy" id="1386082"/>
    <lineage>
        <taxon>Bacteria</taxon>
        <taxon>Bacillati</taxon>
        <taxon>Actinomycetota</taxon>
        <taxon>Actinomycetes</taxon>
        <taxon>Micrococcales</taxon>
        <taxon>Cellulomonadaceae</taxon>
        <taxon>Cellulomonas</taxon>
    </lineage>
</organism>
<name>A0A0A0BQB7_9CELL</name>
<dbReference type="PROSITE" id="PS50977">
    <property type="entry name" value="HTH_TETR_2"/>
    <property type="match status" value="1"/>
</dbReference>
<dbReference type="SUPFAM" id="SSF46689">
    <property type="entry name" value="Homeodomain-like"/>
    <property type="match status" value="1"/>
</dbReference>
<dbReference type="Pfam" id="PF00440">
    <property type="entry name" value="TetR_N"/>
    <property type="match status" value="1"/>
</dbReference>
<feature type="domain" description="HTH tetR-type" evidence="4">
    <location>
        <begin position="2"/>
        <end position="62"/>
    </location>
</feature>
<dbReference type="Gene3D" id="1.10.357.10">
    <property type="entry name" value="Tetracycline Repressor, domain 2"/>
    <property type="match status" value="1"/>
</dbReference>
<dbReference type="AlphaFoldDB" id="A0A0A0BQB7"/>
<evidence type="ECO:0000256" key="3">
    <source>
        <dbReference type="SAM" id="MobiDB-lite"/>
    </source>
</evidence>
<dbReference type="Proteomes" id="UP000054314">
    <property type="component" value="Unassembled WGS sequence"/>
</dbReference>
<dbReference type="GO" id="GO:0000976">
    <property type="term" value="F:transcription cis-regulatory region binding"/>
    <property type="evidence" value="ECO:0007669"/>
    <property type="project" value="TreeGrafter"/>
</dbReference>
<dbReference type="PANTHER" id="PTHR30055:SF146">
    <property type="entry name" value="HTH-TYPE TRANSCRIPTIONAL DUAL REGULATOR CECR"/>
    <property type="match status" value="1"/>
</dbReference>
<evidence type="ECO:0000256" key="1">
    <source>
        <dbReference type="ARBA" id="ARBA00023125"/>
    </source>
</evidence>
<evidence type="ECO:0000313" key="6">
    <source>
        <dbReference type="Proteomes" id="UP000054314"/>
    </source>
</evidence>
<evidence type="ECO:0000256" key="2">
    <source>
        <dbReference type="PROSITE-ProRule" id="PRU00335"/>
    </source>
</evidence>
<comment type="caution">
    <text evidence="5">The sequence shown here is derived from an EMBL/GenBank/DDBJ whole genome shotgun (WGS) entry which is preliminary data.</text>
</comment>
<dbReference type="PANTHER" id="PTHR30055">
    <property type="entry name" value="HTH-TYPE TRANSCRIPTIONAL REGULATOR RUTR"/>
    <property type="match status" value="1"/>
</dbReference>
<feature type="region of interest" description="Disordered" evidence="3">
    <location>
        <begin position="182"/>
        <end position="223"/>
    </location>
</feature>
<dbReference type="RefSeq" id="WP_035062357.1">
    <property type="nucleotide sequence ID" value="NZ_AXCZ01000204.1"/>
</dbReference>
<keyword evidence="1 2" id="KW-0238">DNA-binding</keyword>
<proteinExistence type="predicted"/>
<keyword evidence="6" id="KW-1185">Reference proteome</keyword>
<protein>
    <recommendedName>
        <fullName evidence="4">HTH tetR-type domain-containing protein</fullName>
    </recommendedName>
</protein>
<dbReference type="PRINTS" id="PR00455">
    <property type="entry name" value="HTHTETR"/>
</dbReference>
<gene>
    <name evidence="5" type="ORF">N869_07495</name>
</gene>
<dbReference type="InterPro" id="IPR001647">
    <property type="entry name" value="HTH_TetR"/>
</dbReference>
<reference evidence="5 6" key="1">
    <citation type="submission" date="2013-08" db="EMBL/GenBank/DDBJ databases">
        <title>Genome sequencing of Cellulomonas bogoriensis 69B4.</title>
        <authorList>
            <person name="Chen F."/>
            <person name="Li Y."/>
            <person name="Wang G."/>
        </authorList>
    </citation>
    <scope>NUCLEOTIDE SEQUENCE [LARGE SCALE GENOMIC DNA]</scope>
    <source>
        <strain evidence="5 6">69B4</strain>
    </source>
</reference>
<evidence type="ECO:0000259" key="4">
    <source>
        <dbReference type="PROSITE" id="PS50977"/>
    </source>
</evidence>
<dbReference type="EMBL" id="AXCZ01000204">
    <property type="protein sequence ID" value="KGM09254.1"/>
    <property type="molecule type" value="Genomic_DNA"/>
</dbReference>
<dbReference type="InterPro" id="IPR009057">
    <property type="entry name" value="Homeodomain-like_sf"/>
</dbReference>
<evidence type="ECO:0000313" key="5">
    <source>
        <dbReference type="EMBL" id="KGM09254.1"/>
    </source>
</evidence>
<dbReference type="GO" id="GO:0003700">
    <property type="term" value="F:DNA-binding transcription factor activity"/>
    <property type="evidence" value="ECO:0007669"/>
    <property type="project" value="TreeGrafter"/>
</dbReference>